<comment type="caution">
    <text evidence="1">The sequence shown here is derived from an EMBL/GenBank/DDBJ whole genome shotgun (WGS) entry which is preliminary data.</text>
</comment>
<evidence type="ECO:0000313" key="2">
    <source>
        <dbReference type="Proteomes" id="UP001150925"/>
    </source>
</evidence>
<accession>A0A9W8AP32</accession>
<dbReference type="EMBL" id="JANBPY010000822">
    <property type="protein sequence ID" value="KAJ1963452.1"/>
    <property type="molecule type" value="Genomic_DNA"/>
</dbReference>
<protein>
    <submittedName>
        <fullName evidence="1">Uncharacterized protein</fullName>
    </submittedName>
</protein>
<reference evidence="1" key="1">
    <citation type="submission" date="2022-07" db="EMBL/GenBank/DDBJ databases">
        <title>Phylogenomic reconstructions and comparative analyses of Kickxellomycotina fungi.</title>
        <authorList>
            <person name="Reynolds N.K."/>
            <person name="Stajich J.E."/>
            <person name="Barry K."/>
            <person name="Grigoriev I.V."/>
            <person name="Crous P."/>
            <person name="Smith M.E."/>
        </authorList>
    </citation>
    <scope>NUCLEOTIDE SEQUENCE</scope>
    <source>
        <strain evidence="1">RSA 1196</strain>
    </source>
</reference>
<keyword evidence="2" id="KW-1185">Reference proteome</keyword>
<proteinExistence type="predicted"/>
<sequence length="239" mass="26856">MTSSIQWNTDSLLKILDWWCTQCRSWHELHTQGRVLLASVTNIQSQRSHTHMCSTAWTQVEPALAQNTESLIQTDHLQTLMVHQTREIVTALSRLRDLVSQMGTLVQDMGKRCQQLSGVVRQLLISEATEPLGDVPGLLSTSSACSHSTGQRMLRPAQLLHLIQQLYDMHHAEWQAQCRLCLQLDPVAIADAGDSALKNPLAALTQRWADKSCMDSTVELSLEEWLKVLKKLKRTLAVA</sequence>
<organism evidence="1 2">
    <name type="scientific">Dispira parvispora</name>
    <dbReference type="NCBI Taxonomy" id="1520584"/>
    <lineage>
        <taxon>Eukaryota</taxon>
        <taxon>Fungi</taxon>
        <taxon>Fungi incertae sedis</taxon>
        <taxon>Zoopagomycota</taxon>
        <taxon>Kickxellomycotina</taxon>
        <taxon>Dimargaritomycetes</taxon>
        <taxon>Dimargaritales</taxon>
        <taxon>Dimargaritaceae</taxon>
        <taxon>Dispira</taxon>
    </lineage>
</organism>
<dbReference type="AlphaFoldDB" id="A0A9W8AP32"/>
<name>A0A9W8AP32_9FUNG</name>
<dbReference type="OrthoDB" id="10338291at2759"/>
<dbReference type="Proteomes" id="UP001150925">
    <property type="component" value="Unassembled WGS sequence"/>
</dbReference>
<evidence type="ECO:0000313" key="1">
    <source>
        <dbReference type="EMBL" id="KAJ1963452.1"/>
    </source>
</evidence>
<gene>
    <name evidence="1" type="ORF">IWQ62_003209</name>
</gene>